<accession>A0ABQ6RAG4</accession>
<feature type="transmembrane region" description="Helical" evidence="2">
    <location>
        <begin position="123"/>
        <end position="145"/>
    </location>
</feature>
<comment type="similarity">
    <text evidence="1">Belongs to the AB hydrolase superfamily.</text>
</comment>
<gene>
    <name evidence="4" type="ORF">ERX35_004890</name>
</gene>
<evidence type="ECO:0000256" key="1">
    <source>
        <dbReference type="ARBA" id="ARBA00008645"/>
    </source>
</evidence>
<dbReference type="PANTHER" id="PTHR43798:SF33">
    <property type="entry name" value="HYDROLASE, PUTATIVE (AFU_ORTHOLOGUE AFUA_2G14860)-RELATED"/>
    <property type="match status" value="1"/>
</dbReference>
<feature type="domain" description="AB hydrolase-1" evidence="3">
    <location>
        <begin position="18"/>
        <end position="115"/>
    </location>
</feature>
<dbReference type="EMBL" id="SCWC02000002">
    <property type="protein sequence ID" value="KAA1040332.1"/>
    <property type="molecule type" value="Genomic_DNA"/>
</dbReference>
<keyword evidence="2" id="KW-0472">Membrane</keyword>
<dbReference type="PRINTS" id="PR00111">
    <property type="entry name" value="ABHYDROLASE"/>
</dbReference>
<keyword evidence="2" id="KW-0812">Transmembrane</keyword>
<dbReference type="Gene3D" id="3.40.50.1820">
    <property type="entry name" value="alpha/beta hydrolase"/>
    <property type="match status" value="1"/>
</dbReference>
<comment type="caution">
    <text evidence="4">The sequence shown here is derived from an EMBL/GenBank/DDBJ whole genome shotgun (WGS) entry which is preliminary data.</text>
</comment>
<organism evidence="4 5">
    <name type="scientific">Macrococcus equipercicus</name>
    <dbReference type="NCBI Taxonomy" id="69967"/>
    <lineage>
        <taxon>Bacteria</taxon>
        <taxon>Bacillati</taxon>
        <taxon>Bacillota</taxon>
        <taxon>Bacilli</taxon>
        <taxon>Bacillales</taxon>
        <taxon>Staphylococcaceae</taxon>
        <taxon>Macrococcus</taxon>
    </lineage>
</organism>
<evidence type="ECO:0000313" key="5">
    <source>
        <dbReference type="Proteomes" id="UP000295735"/>
    </source>
</evidence>
<keyword evidence="4" id="KW-0378">Hydrolase</keyword>
<evidence type="ECO:0000256" key="2">
    <source>
        <dbReference type="SAM" id="Phobius"/>
    </source>
</evidence>
<evidence type="ECO:0000259" key="3">
    <source>
        <dbReference type="Pfam" id="PF00561"/>
    </source>
</evidence>
<dbReference type="Pfam" id="PF00561">
    <property type="entry name" value="Abhydrolase_1"/>
    <property type="match status" value="1"/>
</dbReference>
<sequence length="161" mass="17677">MKGDTVKYSVETIGEGDPVIFLPAGGFKGNEGLIIADYLKDSFKTYLLDLPGYGASEGIQGRINTQAVADWLKGFLDEADIACVTLIGHSIGGALALMFALHYPDRVNRLILLDQGHKKFPNIPFAEFGKFALLLPLLNLGVSLIKRPLLIRLLPFLRHQQ</sequence>
<dbReference type="GO" id="GO:0016787">
    <property type="term" value="F:hydrolase activity"/>
    <property type="evidence" value="ECO:0007669"/>
    <property type="project" value="UniProtKB-KW"/>
</dbReference>
<name>A0ABQ6RAG4_9STAP</name>
<evidence type="ECO:0000313" key="4">
    <source>
        <dbReference type="EMBL" id="KAA1040332.1"/>
    </source>
</evidence>
<keyword evidence="2" id="KW-1133">Transmembrane helix</keyword>
<feature type="transmembrane region" description="Helical" evidence="2">
    <location>
        <begin position="81"/>
        <end position="103"/>
    </location>
</feature>
<dbReference type="InterPro" id="IPR050266">
    <property type="entry name" value="AB_hydrolase_sf"/>
</dbReference>
<reference evidence="4 5" key="1">
    <citation type="submission" date="2019-09" db="EMBL/GenBank/DDBJ databases">
        <authorList>
            <person name="Mazhar S."/>
            <person name="Altermann E."/>
            <person name="Hill C."/>
            <person name="Mcauliffe O."/>
        </authorList>
    </citation>
    <scope>NUCLEOTIDE SEQUENCE [LARGE SCALE GENOMIC DNA]</scope>
    <source>
        <strain evidence="4 5">ATCC 51831</strain>
    </source>
</reference>
<dbReference type="PANTHER" id="PTHR43798">
    <property type="entry name" value="MONOACYLGLYCEROL LIPASE"/>
    <property type="match status" value="1"/>
</dbReference>
<dbReference type="InterPro" id="IPR029058">
    <property type="entry name" value="AB_hydrolase_fold"/>
</dbReference>
<proteinExistence type="inferred from homology"/>
<dbReference type="SUPFAM" id="SSF53474">
    <property type="entry name" value="alpha/beta-Hydrolases"/>
    <property type="match status" value="1"/>
</dbReference>
<keyword evidence="5" id="KW-1185">Reference proteome</keyword>
<dbReference type="InterPro" id="IPR000073">
    <property type="entry name" value="AB_hydrolase_1"/>
</dbReference>
<dbReference type="Proteomes" id="UP000295735">
    <property type="component" value="Unassembled WGS sequence"/>
</dbReference>
<protein>
    <submittedName>
        <fullName evidence="4">Alpha/beta fold hydrolase</fullName>
    </submittedName>
</protein>